<dbReference type="Proteomes" id="UP000249082">
    <property type="component" value="Unassembled WGS sequence"/>
</dbReference>
<comment type="function">
    <text evidence="4">Involved in the assembly of lipopolysaccharide (LPS) at the surface of the outer membrane.</text>
</comment>
<gene>
    <name evidence="4" type="primary">lptD</name>
    <name evidence="7" type="ORF">DI555_05470</name>
</gene>
<dbReference type="PANTHER" id="PTHR30189">
    <property type="entry name" value="LPS-ASSEMBLY PROTEIN"/>
    <property type="match status" value="1"/>
</dbReference>
<dbReference type="Gene3D" id="2.60.450.10">
    <property type="entry name" value="Lipopolysaccharide (LPS) transport protein A like domain"/>
    <property type="match status" value="1"/>
</dbReference>
<dbReference type="GO" id="GO:0015920">
    <property type="term" value="P:lipopolysaccharide transport"/>
    <property type="evidence" value="ECO:0007669"/>
    <property type="project" value="InterPro"/>
</dbReference>
<dbReference type="Pfam" id="PF04453">
    <property type="entry name" value="LptD"/>
    <property type="match status" value="1"/>
</dbReference>
<dbReference type="AlphaFoldDB" id="A0A2W5NRC9"/>
<keyword evidence="2 4" id="KW-0472">Membrane</keyword>
<dbReference type="HAMAP" id="MF_01411">
    <property type="entry name" value="LPS_assembly_LptD"/>
    <property type="match status" value="1"/>
</dbReference>
<dbReference type="InterPro" id="IPR007543">
    <property type="entry name" value="LptD_C"/>
</dbReference>
<feature type="domain" description="LptD C-terminal" evidence="6">
    <location>
        <begin position="326"/>
        <end position="693"/>
    </location>
</feature>
<evidence type="ECO:0000256" key="2">
    <source>
        <dbReference type="ARBA" id="ARBA00023136"/>
    </source>
</evidence>
<dbReference type="InterPro" id="IPR005653">
    <property type="entry name" value="OstA-like_N"/>
</dbReference>
<dbReference type="InterPro" id="IPR050218">
    <property type="entry name" value="LptD"/>
</dbReference>
<dbReference type="GO" id="GO:0009279">
    <property type="term" value="C:cell outer membrane"/>
    <property type="evidence" value="ECO:0007669"/>
    <property type="project" value="UniProtKB-SubCell"/>
</dbReference>
<evidence type="ECO:0000259" key="5">
    <source>
        <dbReference type="Pfam" id="PF03968"/>
    </source>
</evidence>
<dbReference type="InterPro" id="IPR020889">
    <property type="entry name" value="LipoPS_assembly_LptD"/>
</dbReference>
<evidence type="ECO:0000313" key="8">
    <source>
        <dbReference type="Proteomes" id="UP000249082"/>
    </source>
</evidence>
<evidence type="ECO:0000259" key="6">
    <source>
        <dbReference type="Pfam" id="PF04453"/>
    </source>
</evidence>
<evidence type="ECO:0000256" key="3">
    <source>
        <dbReference type="ARBA" id="ARBA00023237"/>
    </source>
</evidence>
<proteinExistence type="inferred from homology"/>
<comment type="caution">
    <text evidence="4">Lacks conserved residue(s) required for the propagation of feature annotation.</text>
</comment>
<keyword evidence="3 4" id="KW-0998">Cell outer membrane</keyword>
<protein>
    <recommendedName>
        <fullName evidence="4">LPS-assembly protein LptD</fullName>
    </recommendedName>
</protein>
<evidence type="ECO:0000313" key="7">
    <source>
        <dbReference type="EMBL" id="PZQ56091.1"/>
    </source>
</evidence>
<comment type="subcellular location">
    <subcellularLocation>
        <location evidence="4">Cell outer membrane</location>
    </subcellularLocation>
</comment>
<dbReference type="GO" id="GO:0043165">
    <property type="term" value="P:Gram-negative-bacterium-type cell outer membrane assembly"/>
    <property type="evidence" value="ECO:0007669"/>
    <property type="project" value="UniProtKB-UniRule"/>
</dbReference>
<dbReference type="GO" id="GO:1990351">
    <property type="term" value="C:transporter complex"/>
    <property type="evidence" value="ECO:0007669"/>
    <property type="project" value="TreeGrafter"/>
</dbReference>
<dbReference type="EMBL" id="QFPX01000004">
    <property type="protein sequence ID" value="PZQ56091.1"/>
    <property type="molecule type" value="Genomic_DNA"/>
</dbReference>
<feature type="domain" description="Organic solvent tolerance-like N-terminal" evidence="5">
    <location>
        <begin position="71"/>
        <end position="140"/>
    </location>
</feature>
<reference evidence="7 8" key="1">
    <citation type="submission" date="2017-08" db="EMBL/GenBank/DDBJ databases">
        <title>Infants hospitalized years apart are colonized by the same room-sourced microbial strains.</title>
        <authorList>
            <person name="Brooks B."/>
            <person name="Olm M.R."/>
            <person name="Firek B.A."/>
            <person name="Baker R."/>
            <person name="Thomas B.C."/>
            <person name="Morowitz M.J."/>
            <person name="Banfield J.F."/>
        </authorList>
    </citation>
    <scope>NUCLEOTIDE SEQUENCE [LARGE SCALE GENOMIC DNA]</scope>
    <source>
        <strain evidence="7">S2_005_002_R2_33</strain>
    </source>
</reference>
<name>A0A2W5NRC9_9SPHN</name>
<evidence type="ECO:0000256" key="1">
    <source>
        <dbReference type="ARBA" id="ARBA00022729"/>
    </source>
</evidence>
<comment type="subunit">
    <text evidence="4">Component of the lipopolysaccharide transport and assembly complex.</text>
</comment>
<keyword evidence="1 4" id="KW-0732">Signal</keyword>
<evidence type="ECO:0000256" key="4">
    <source>
        <dbReference type="HAMAP-Rule" id="MF_01411"/>
    </source>
</evidence>
<comment type="caution">
    <text evidence="7">The sequence shown here is derived from an EMBL/GenBank/DDBJ whole genome shotgun (WGS) entry which is preliminary data.</text>
</comment>
<organism evidence="7 8">
    <name type="scientific">Novosphingobium pentaromativorans</name>
    <dbReference type="NCBI Taxonomy" id="205844"/>
    <lineage>
        <taxon>Bacteria</taxon>
        <taxon>Pseudomonadati</taxon>
        <taxon>Pseudomonadota</taxon>
        <taxon>Alphaproteobacteria</taxon>
        <taxon>Sphingomonadales</taxon>
        <taxon>Sphingomonadaceae</taxon>
        <taxon>Novosphingobium</taxon>
    </lineage>
</organism>
<sequence>MLPAAPTSLQAPVRRLRPVSLSVMALGIAALGMPSLALAQDVSRPVDTGPIEGAPPAPPASTEDNVPIAFEADTVEYDQNDEFVTATGNVVLRKDRQSVRADKVTWNRKTGQIMGSGNVRMVDQDGNQLYTESVELTDELKTGMMENLLLVMRQGGRLAANKGERIANGDVVLQHAAYTGCAVENDQGCPKKPTWRVVAKTVVYSETQNRVRFSDARLELFGVVQLPLLGLSVSTNGGAVSGFLVPDLRSSPSNGIEVAQSYYWKIAENRDLTGSLHAYTKAAPMASFQYRALTDIGAYQITGYATSSNRIPINSTNPDPNRERAFRGYIFANGKFQLDENWSIATSIRRATDRTFVRRYDISRDDRLRSSVEVERIDQDSYFSFAGYATQTLQSSRDQGQIPVAFPVIDYRHRFDESILGGKIDTQVNTMGITRVDGQDTQRAFASTQWSLRKLTGMGQEVTLTGLVRGDVYHSDQNDLTPTVLYQGQEGWQTRAIALAAVDVKWPLIGQVFGGSQVLTPRVQLVATPRVKNLAIPNEDSRAIELEDSNLFALNRFPGYDRFEDGVRFTYGFDWMFERPRWRIKSTIGQSVRLSNKPSILPDGTGLASKTSDIVGRTEVRYRNFFNIIHRYRVDKDTLAVRRNEFDISLGNNQTYLEFGYTKLNRDISMDIEDLKDREEVRAAGRVAFANYWSLFGSAVVNLTDRVEDPTYGSDGFQPLRSRLGMAYEDDCLQISFTWRRDYVTFGDARKGNSFQLGFALKNIGAW</sequence>
<accession>A0A2W5NRC9</accession>
<dbReference type="Pfam" id="PF03968">
    <property type="entry name" value="LptD_N"/>
    <property type="match status" value="1"/>
</dbReference>
<dbReference type="PANTHER" id="PTHR30189:SF1">
    <property type="entry name" value="LPS-ASSEMBLY PROTEIN LPTD"/>
    <property type="match status" value="1"/>
</dbReference>
<comment type="similarity">
    <text evidence="4">Belongs to the LptD family.</text>
</comment>